<name>A0ABZ2ZF87_9BACI</name>
<gene>
    <name evidence="2" type="ORF">AADC60_22505</name>
</gene>
<feature type="compositionally biased region" description="Polar residues" evidence="1">
    <location>
        <begin position="28"/>
        <end position="37"/>
    </location>
</feature>
<evidence type="ECO:0000256" key="1">
    <source>
        <dbReference type="SAM" id="MobiDB-lite"/>
    </source>
</evidence>
<feature type="region of interest" description="Disordered" evidence="1">
    <location>
        <begin position="15"/>
        <end position="48"/>
    </location>
</feature>
<dbReference type="EMBL" id="CP151651">
    <property type="protein sequence ID" value="WZP06822.1"/>
    <property type="molecule type" value="Genomic_DNA"/>
</dbReference>
<evidence type="ECO:0000313" key="3">
    <source>
        <dbReference type="Proteomes" id="UP001472074"/>
    </source>
</evidence>
<keyword evidence="3" id="KW-1185">Reference proteome</keyword>
<reference evidence="2 3" key="1">
    <citation type="submission" date="2024-04" db="EMBL/GenBank/DDBJ databases">
        <title>Screening of coral probiotics and analysis of their probiotic properties.</title>
        <authorList>
            <person name="Wang S."/>
        </authorList>
    </citation>
    <scope>NUCLEOTIDE SEQUENCE [LARGE SCALE GENOMIC DNA]</scope>
    <source>
        <strain evidence="2 3">GXU-Z9</strain>
    </source>
</reference>
<organism evidence="2 3">
    <name type="scientific">Cytobacillus pseudoceanisediminis</name>
    <dbReference type="NCBI Taxonomy" id="3051614"/>
    <lineage>
        <taxon>Bacteria</taxon>
        <taxon>Bacillati</taxon>
        <taxon>Bacillota</taxon>
        <taxon>Bacilli</taxon>
        <taxon>Bacillales</taxon>
        <taxon>Bacillaceae</taxon>
        <taxon>Cytobacillus</taxon>
    </lineage>
</organism>
<dbReference type="Proteomes" id="UP001472074">
    <property type="component" value="Chromosome"/>
</dbReference>
<evidence type="ECO:0000313" key="2">
    <source>
        <dbReference type="EMBL" id="WZP06822.1"/>
    </source>
</evidence>
<dbReference type="RefSeq" id="WP_157380199.1">
    <property type="nucleotide sequence ID" value="NZ_CP097349.1"/>
</dbReference>
<accession>A0ABZ2ZF87</accession>
<sequence length="48" mass="5483">MKVLKRKWELISGNKAQNEEAQEKMGVNQCNNAQNEGGQEKMGVNQYE</sequence>
<protein>
    <submittedName>
        <fullName evidence="2">Uncharacterized protein</fullName>
    </submittedName>
</protein>
<proteinExistence type="predicted"/>